<feature type="compositionally biased region" description="Low complexity" evidence="1">
    <location>
        <begin position="62"/>
        <end position="74"/>
    </location>
</feature>
<feature type="region of interest" description="Disordered" evidence="1">
    <location>
        <begin position="61"/>
        <end position="83"/>
    </location>
</feature>
<proteinExistence type="predicted"/>
<dbReference type="EMBL" id="MLGG01000007">
    <property type="protein sequence ID" value="KAK1463399.1"/>
    <property type="molecule type" value="Genomic_DNA"/>
</dbReference>
<dbReference type="AlphaFoldDB" id="A0AAI9UUM8"/>
<evidence type="ECO:0000256" key="1">
    <source>
        <dbReference type="SAM" id="MobiDB-lite"/>
    </source>
</evidence>
<name>A0AAI9UUM8_9PEZI</name>
<keyword evidence="3" id="KW-1185">Reference proteome</keyword>
<evidence type="ECO:0000313" key="2">
    <source>
        <dbReference type="EMBL" id="KAK1463399.1"/>
    </source>
</evidence>
<sequence>MGRRDTSGTSIIAPTWSPTLRRLRADFLVSLLFFPFTDPTKVFPLLTFVCQSSFLSRASVCSQSRQGSFRSQQEQTKRNGDLD</sequence>
<gene>
    <name evidence="2" type="ORF">CMEL01_13468</name>
</gene>
<comment type="caution">
    <text evidence="2">The sequence shown here is derived from an EMBL/GenBank/DDBJ whole genome shotgun (WGS) entry which is preliminary data.</text>
</comment>
<accession>A0AAI9UUM8</accession>
<dbReference type="Proteomes" id="UP001239795">
    <property type="component" value="Unassembled WGS sequence"/>
</dbReference>
<protein>
    <submittedName>
        <fullName evidence="2">Uncharacterized protein</fullName>
    </submittedName>
</protein>
<evidence type="ECO:0000313" key="3">
    <source>
        <dbReference type="Proteomes" id="UP001239795"/>
    </source>
</evidence>
<organism evidence="2 3">
    <name type="scientific">Colletotrichum melonis</name>
    <dbReference type="NCBI Taxonomy" id="1209925"/>
    <lineage>
        <taxon>Eukaryota</taxon>
        <taxon>Fungi</taxon>
        <taxon>Dikarya</taxon>
        <taxon>Ascomycota</taxon>
        <taxon>Pezizomycotina</taxon>
        <taxon>Sordariomycetes</taxon>
        <taxon>Hypocreomycetidae</taxon>
        <taxon>Glomerellales</taxon>
        <taxon>Glomerellaceae</taxon>
        <taxon>Colletotrichum</taxon>
        <taxon>Colletotrichum acutatum species complex</taxon>
    </lineage>
</organism>
<reference evidence="2 3" key="1">
    <citation type="submission" date="2016-10" db="EMBL/GenBank/DDBJ databases">
        <title>The genome sequence of Colletotrichum fioriniae PJ7.</title>
        <authorList>
            <person name="Baroncelli R."/>
        </authorList>
    </citation>
    <scope>NUCLEOTIDE SEQUENCE [LARGE SCALE GENOMIC DNA]</scope>
    <source>
        <strain evidence="2">Col 31</strain>
    </source>
</reference>